<accession>A0A261QV55</accession>
<dbReference type="EMBL" id="NEVK01000008">
    <property type="protein sequence ID" value="OZI16240.1"/>
    <property type="molecule type" value="Genomic_DNA"/>
</dbReference>
<feature type="domain" description="AMP-binding enzyme C-terminal" evidence="8">
    <location>
        <begin position="534"/>
        <end position="613"/>
    </location>
</feature>
<dbReference type="InterPro" id="IPR032387">
    <property type="entry name" value="ACAS_N"/>
</dbReference>
<dbReference type="Pfam" id="PF00501">
    <property type="entry name" value="AMP-binding"/>
    <property type="match status" value="1"/>
</dbReference>
<name>A0A261QV55_9BORD</name>
<protein>
    <recommendedName>
        <fullName evidence="2">acetate--CoA ligase</fullName>
        <ecNumber evidence="2">6.2.1.1</ecNumber>
    </recommendedName>
</protein>
<dbReference type="PROSITE" id="PS00455">
    <property type="entry name" value="AMP_BINDING"/>
    <property type="match status" value="1"/>
</dbReference>
<evidence type="ECO:0000259" key="7">
    <source>
        <dbReference type="Pfam" id="PF00501"/>
    </source>
</evidence>
<gene>
    <name evidence="10" type="ORF">CAL19_16220</name>
</gene>
<dbReference type="Proteomes" id="UP000216947">
    <property type="component" value="Unassembled WGS sequence"/>
</dbReference>
<sequence length="648" mass="70884">MSKQEPSHVWQPGQRELQNSGIAHLMGALRVTSYEELMRASVKEPRHYWETVMQECCIVWDEPPKDYVDLSRGPEFPSWFPGGRLNWVNSIYSWARRADTAERIAVVGEREDGSSSSLTFRELEQRVRKFAAGLSNSGIGPGDRIGLLMENGVDATISLMAIVHLGAVVVPLFSGFGVDAIVARLSAAEARMVIASTGFQRRTKRVDVQGALRDAWRQLPLLEHVVWKYAEGERAQDARDLDWQEVACGAHGPGQDALSVTPDTPFMVIYTSGTTGKPKGVVHTHGSFPIKIAHDSLVHFDVKPGDVYCWPADMGWIAGTLVLASALLRGATLVCYDGAPDYPDWSRMSRLIERHKVTHFGSAPTLIRGMAGNEAVALQGDRSTVRVLITAGEGIAPEHFIWFQERFGDGTAPLVNYTGGTEVSGALLSSVPIRPIPPSGFNTISPGVAVDVVDYQGNSLTGQVGELAVRAPFVGMTQSFWRDDARYLETYWRTIPGVWVHGDLAVRTPDGCFFMMGRSDDTLKVAGKRLGPAEVEEVVLEIHDVSEAAAIGVADEVKGQKLVVFVVPRPNANVAESELEALVARHVEKRLGRPFRPGRVHVLSQLPKTRSSKIMRRAIRSVYCGQPPGDLSSLDNPAALDEVRAAAR</sequence>
<evidence type="ECO:0000313" key="10">
    <source>
        <dbReference type="EMBL" id="OZI16240.1"/>
    </source>
</evidence>
<evidence type="ECO:0000256" key="2">
    <source>
        <dbReference type="ARBA" id="ARBA00013275"/>
    </source>
</evidence>
<dbReference type="PANTHER" id="PTHR24095">
    <property type="entry name" value="ACETYL-COENZYME A SYNTHETASE"/>
    <property type="match status" value="1"/>
</dbReference>
<dbReference type="Pfam" id="PF16177">
    <property type="entry name" value="ACAS_N"/>
    <property type="match status" value="1"/>
</dbReference>
<keyword evidence="5" id="KW-0067">ATP-binding</keyword>
<dbReference type="RefSeq" id="WP_094797400.1">
    <property type="nucleotide sequence ID" value="NZ_NEVK01000008.1"/>
</dbReference>
<evidence type="ECO:0000256" key="4">
    <source>
        <dbReference type="ARBA" id="ARBA00022741"/>
    </source>
</evidence>
<dbReference type="EC" id="6.2.1.1" evidence="2"/>
<evidence type="ECO:0000256" key="1">
    <source>
        <dbReference type="ARBA" id="ARBA00006432"/>
    </source>
</evidence>
<dbReference type="PANTHER" id="PTHR24095:SF14">
    <property type="entry name" value="ACETYL-COENZYME A SYNTHETASE 1"/>
    <property type="match status" value="1"/>
</dbReference>
<keyword evidence="6" id="KW-0007">Acetylation</keyword>
<dbReference type="Pfam" id="PF13193">
    <property type="entry name" value="AMP-binding_C"/>
    <property type="match status" value="1"/>
</dbReference>
<feature type="domain" description="Acetyl-coenzyme A synthetase N-terminal" evidence="9">
    <location>
        <begin position="34"/>
        <end position="87"/>
    </location>
</feature>
<comment type="caution">
    <text evidence="10">The sequence shown here is derived from an EMBL/GenBank/DDBJ whole genome shotgun (WGS) entry which is preliminary data.</text>
</comment>
<dbReference type="GO" id="GO:0003987">
    <property type="term" value="F:acetate-CoA ligase activity"/>
    <property type="evidence" value="ECO:0007669"/>
    <property type="project" value="UniProtKB-EC"/>
</dbReference>
<dbReference type="Gene3D" id="3.30.300.30">
    <property type="match status" value="1"/>
</dbReference>
<proteinExistence type="inferred from homology"/>
<dbReference type="InterPro" id="IPR042099">
    <property type="entry name" value="ANL_N_sf"/>
</dbReference>
<evidence type="ECO:0000259" key="9">
    <source>
        <dbReference type="Pfam" id="PF16177"/>
    </source>
</evidence>
<evidence type="ECO:0000313" key="11">
    <source>
        <dbReference type="Proteomes" id="UP000216947"/>
    </source>
</evidence>
<dbReference type="GO" id="GO:0005524">
    <property type="term" value="F:ATP binding"/>
    <property type="evidence" value="ECO:0007669"/>
    <property type="project" value="UniProtKB-KW"/>
</dbReference>
<dbReference type="InterPro" id="IPR045851">
    <property type="entry name" value="AMP-bd_C_sf"/>
</dbReference>
<dbReference type="InterPro" id="IPR000873">
    <property type="entry name" value="AMP-dep_synth/lig_dom"/>
</dbReference>
<dbReference type="SUPFAM" id="SSF56801">
    <property type="entry name" value="Acetyl-CoA synthetase-like"/>
    <property type="match status" value="1"/>
</dbReference>
<evidence type="ECO:0000256" key="6">
    <source>
        <dbReference type="ARBA" id="ARBA00022990"/>
    </source>
</evidence>
<dbReference type="InterPro" id="IPR020845">
    <property type="entry name" value="AMP-binding_CS"/>
</dbReference>
<organism evidence="10 11">
    <name type="scientific">Bordetella genomosp. 7</name>
    <dbReference type="NCBI Taxonomy" id="1416805"/>
    <lineage>
        <taxon>Bacteria</taxon>
        <taxon>Pseudomonadati</taxon>
        <taxon>Pseudomonadota</taxon>
        <taxon>Betaproteobacteria</taxon>
        <taxon>Burkholderiales</taxon>
        <taxon>Alcaligenaceae</taxon>
        <taxon>Bordetella</taxon>
    </lineage>
</organism>
<keyword evidence="4" id="KW-0547">Nucleotide-binding</keyword>
<evidence type="ECO:0000259" key="8">
    <source>
        <dbReference type="Pfam" id="PF13193"/>
    </source>
</evidence>
<comment type="similarity">
    <text evidence="1">Belongs to the ATP-dependent AMP-binding enzyme family.</text>
</comment>
<dbReference type="Gene3D" id="3.40.50.12780">
    <property type="entry name" value="N-terminal domain of ligase-like"/>
    <property type="match status" value="1"/>
</dbReference>
<dbReference type="AlphaFoldDB" id="A0A261QV55"/>
<evidence type="ECO:0000256" key="3">
    <source>
        <dbReference type="ARBA" id="ARBA00022598"/>
    </source>
</evidence>
<keyword evidence="11" id="KW-1185">Reference proteome</keyword>
<evidence type="ECO:0000256" key="5">
    <source>
        <dbReference type="ARBA" id="ARBA00022840"/>
    </source>
</evidence>
<keyword evidence="3 10" id="KW-0436">Ligase</keyword>
<feature type="domain" description="AMP-dependent synthetase/ligase" evidence="7">
    <location>
        <begin position="98"/>
        <end position="474"/>
    </location>
</feature>
<reference evidence="11" key="1">
    <citation type="submission" date="2017-05" db="EMBL/GenBank/DDBJ databases">
        <title>Complete and WGS of Bordetella genogroups.</title>
        <authorList>
            <person name="Spilker T."/>
            <person name="Lipuma J."/>
        </authorList>
    </citation>
    <scope>NUCLEOTIDE SEQUENCE [LARGE SCALE GENOMIC DNA]</scope>
    <source>
        <strain evidence="11">AU18089</strain>
    </source>
</reference>
<dbReference type="GO" id="GO:0006085">
    <property type="term" value="P:acetyl-CoA biosynthetic process"/>
    <property type="evidence" value="ECO:0007669"/>
    <property type="project" value="TreeGrafter"/>
</dbReference>
<dbReference type="InterPro" id="IPR025110">
    <property type="entry name" value="AMP-bd_C"/>
</dbReference>